<comment type="similarity">
    <text evidence="6">Belongs to the ABC-4 integral membrane protein family.</text>
</comment>
<evidence type="ECO:0000256" key="6">
    <source>
        <dbReference type="ARBA" id="ARBA00038076"/>
    </source>
</evidence>
<gene>
    <name evidence="10" type="ORF">TKV_c02100</name>
</gene>
<evidence type="ECO:0000259" key="8">
    <source>
        <dbReference type="Pfam" id="PF02687"/>
    </source>
</evidence>
<dbReference type="Pfam" id="PF12704">
    <property type="entry name" value="MacB_PCD"/>
    <property type="match status" value="1"/>
</dbReference>
<dbReference type="GO" id="GO:0022857">
    <property type="term" value="F:transmembrane transporter activity"/>
    <property type="evidence" value="ECO:0007669"/>
    <property type="project" value="TreeGrafter"/>
</dbReference>
<dbReference type="GO" id="GO:0005886">
    <property type="term" value="C:plasma membrane"/>
    <property type="evidence" value="ECO:0007669"/>
    <property type="project" value="UniProtKB-SubCell"/>
</dbReference>
<proteinExistence type="inferred from homology"/>
<evidence type="ECO:0000256" key="5">
    <source>
        <dbReference type="ARBA" id="ARBA00023136"/>
    </source>
</evidence>
<dbReference type="OrthoDB" id="9770036at2"/>
<dbReference type="EMBL" id="CP009170">
    <property type="protein sequence ID" value="AIS51415.1"/>
    <property type="molecule type" value="Genomic_DNA"/>
</dbReference>
<dbReference type="PANTHER" id="PTHR30572">
    <property type="entry name" value="MEMBRANE COMPONENT OF TRANSPORTER-RELATED"/>
    <property type="match status" value="1"/>
</dbReference>
<feature type="domain" description="MacB-like periplasmic core" evidence="9">
    <location>
        <begin position="21"/>
        <end position="232"/>
    </location>
</feature>
<dbReference type="STRING" id="2325.TKV_c02100"/>
<evidence type="ECO:0000256" key="4">
    <source>
        <dbReference type="ARBA" id="ARBA00022989"/>
    </source>
</evidence>
<evidence type="ECO:0000313" key="11">
    <source>
        <dbReference type="Proteomes" id="UP000029669"/>
    </source>
</evidence>
<name>A0A097ANM4_THEKI</name>
<dbReference type="Pfam" id="PF02687">
    <property type="entry name" value="FtsX"/>
    <property type="match status" value="1"/>
</dbReference>
<keyword evidence="11" id="KW-1185">Reference proteome</keyword>
<evidence type="ECO:0000259" key="9">
    <source>
        <dbReference type="Pfam" id="PF12704"/>
    </source>
</evidence>
<keyword evidence="5 7" id="KW-0472">Membrane</keyword>
<reference evidence="11" key="1">
    <citation type="journal article" date="2015" name="Genome Announc.">
        <title>Whole-Genome Sequences of 80 Environmental and Clinical Isolates of Burkholderia pseudomallei.</title>
        <authorList>
            <person name="Johnson S.L."/>
            <person name="Baker A.L."/>
            <person name="Chain P.S."/>
            <person name="Currie B.J."/>
            <person name="Daligault H.E."/>
            <person name="Davenport K.W."/>
            <person name="Davis C.B."/>
            <person name="Inglis T.J."/>
            <person name="Kaestli M."/>
            <person name="Koren S."/>
            <person name="Mayo M."/>
            <person name="Merritt A.J."/>
            <person name="Price E.P."/>
            <person name="Sarovich D.S."/>
            <person name="Warner J."/>
            <person name="Rosovitz M.J."/>
        </authorList>
    </citation>
    <scope>NUCLEOTIDE SEQUENCE [LARGE SCALE GENOMIC DNA]</scope>
    <source>
        <strain evidence="11">DSM 2030</strain>
    </source>
</reference>
<dbReference type="InterPro" id="IPR003838">
    <property type="entry name" value="ABC3_permease_C"/>
</dbReference>
<sequence length="391" mass="41730">MRYVEALKIAIRSILSNKMRSFLTMLGIIIGVTAVIALVSIGQGSTRSITSQIQSMGSNLIMVNVMGRGGESSLTYDQAIALKDSSFIAAISPVISSSVTAMYGNNSVDNTTVNGVNGDYQSIRDLQVAAGRFILPMDDEGRNKVAVLGSNVARELFGFTDPIGKTIKLNGQNFTVVGILSQKGSSIAGSDDDSIFIPLKTMFYFAKNRDIRQIYIEATSPDTVELAKNEINSKLLQIFKGDTNAFRIMDQSQILSTVNSVTATLSLLLGGIAGISLLVGGIGIMNIMLVSVTERTREIGIRKALGAKKKDILLQFIIESLTLSGLGGIVGIIVGYVLSMVLGSAMNINAKPSLSTVLISFSFSVIVGLFFGVYPANKAANLNPIEALRYE</sequence>
<keyword evidence="2" id="KW-1003">Cell membrane</keyword>
<feature type="domain" description="ABC3 transporter permease C-terminal" evidence="8">
    <location>
        <begin position="272"/>
        <end position="384"/>
    </location>
</feature>
<keyword evidence="4 7" id="KW-1133">Transmembrane helix</keyword>
<dbReference type="RefSeq" id="WP_049684396.1">
    <property type="nucleotide sequence ID" value="NZ_CP009170.1"/>
</dbReference>
<dbReference type="HOGENOM" id="CLU_000604_8_0_9"/>
<dbReference type="PANTHER" id="PTHR30572:SF4">
    <property type="entry name" value="ABC TRANSPORTER PERMEASE YTRF"/>
    <property type="match status" value="1"/>
</dbReference>
<evidence type="ECO:0000256" key="3">
    <source>
        <dbReference type="ARBA" id="ARBA00022692"/>
    </source>
</evidence>
<keyword evidence="3 7" id="KW-0812">Transmembrane</keyword>
<evidence type="ECO:0000313" key="10">
    <source>
        <dbReference type="EMBL" id="AIS51415.1"/>
    </source>
</evidence>
<feature type="transmembrane region" description="Helical" evidence="7">
    <location>
        <begin position="267"/>
        <end position="292"/>
    </location>
</feature>
<feature type="transmembrane region" description="Helical" evidence="7">
    <location>
        <begin position="313"/>
        <end position="342"/>
    </location>
</feature>
<accession>A0A097ANM4</accession>
<dbReference type="AlphaFoldDB" id="A0A097ANM4"/>
<dbReference type="Proteomes" id="UP000029669">
    <property type="component" value="Chromosome"/>
</dbReference>
<feature type="transmembrane region" description="Helical" evidence="7">
    <location>
        <begin position="21"/>
        <end position="42"/>
    </location>
</feature>
<evidence type="ECO:0000256" key="1">
    <source>
        <dbReference type="ARBA" id="ARBA00004651"/>
    </source>
</evidence>
<keyword evidence="10" id="KW-0449">Lipoprotein</keyword>
<feature type="transmembrane region" description="Helical" evidence="7">
    <location>
        <begin position="354"/>
        <end position="374"/>
    </location>
</feature>
<protein>
    <submittedName>
        <fullName evidence="10">ABC-type transport system, involved in lipoprotein release, permease component</fullName>
    </submittedName>
</protein>
<dbReference type="InterPro" id="IPR050250">
    <property type="entry name" value="Macrolide_Exporter_MacB"/>
</dbReference>
<evidence type="ECO:0000256" key="2">
    <source>
        <dbReference type="ARBA" id="ARBA00022475"/>
    </source>
</evidence>
<dbReference type="InterPro" id="IPR025857">
    <property type="entry name" value="MacB_PCD"/>
</dbReference>
<organism evidence="10 11">
    <name type="scientific">Thermoanaerobacter kivui</name>
    <name type="common">Acetogenium kivui</name>
    <dbReference type="NCBI Taxonomy" id="2325"/>
    <lineage>
        <taxon>Bacteria</taxon>
        <taxon>Bacillati</taxon>
        <taxon>Bacillota</taxon>
        <taxon>Clostridia</taxon>
        <taxon>Thermoanaerobacterales</taxon>
        <taxon>Thermoanaerobacteraceae</taxon>
        <taxon>Thermoanaerobacter</taxon>
    </lineage>
</organism>
<dbReference type="KEGG" id="tki:TKV_c02100"/>
<dbReference type="eggNOG" id="COG0577">
    <property type="taxonomic scope" value="Bacteria"/>
</dbReference>
<comment type="subcellular location">
    <subcellularLocation>
        <location evidence="1">Cell membrane</location>
        <topology evidence="1">Multi-pass membrane protein</topology>
    </subcellularLocation>
</comment>
<evidence type="ECO:0000256" key="7">
    <source>
        <dbReference type="SAM" id="Phobius"/>
    </source>
</evidence>